<accession>A0A412Y9I9</accession>
<evidence type="ECO:0000313" key="1">
    <source>
        <dbReference type="EMBL" id="RGV54018.1"/>
    </source>
</evidence>
<sequence>MKNLLSLLFFCFLISCKNEKSSNSYSYNLEASGTIKSFTLDSDVRYNGFYLYTFSDDNGKEYLSFLNYRTNQILFYDFKTNEFLFKLNLATEGPNGIVQPTGFYIEDFDNIYVSSYAYSGLIKVDTTCRIIQKVPYGITSKGYKVLPSYNPASHPYIAPVVIDEKIYITQSAVDRFHPITDTPLSVVIDTIQKNCEGLPLTYSILTEKELQAKDTRFSRIFNGEEFIYSFYVSEDIVVASVGHSDAKRVKVKSKYLDSPAEEQEVSEKGPQLNLEIARYGDLIYDPYRDVYYRFAYPKTTLEDNIRWWGKSVYGRKKFSVIILDKEFKIIGETLFPESIYNSYVFFVHKDGLYISRDYQMIYGQSEDYMTFELFNLVKGNV</sequence>
<organism evidence="1 2">
    <name type="scientific">Bacteroides intestinalis</name>
    <dbReference type="NCBI Taxonomy" id="329854"/>
    <lineage>
        <taxon>Bacteria</taxon>
        <taxon>Pseudomonadati</taxon>
        <taxon>Bacteroidota</taxon>
        <taxon>Bacteroidia</taxon>
        <taxon>Bacteroidales</taxon>
        <taxon>Bacteroidaceae</taxon>
        <taxon>Bacteroides</taxon>
    </lineage>
</organism>
<dbReference type="Proteomes" id="UP000283850">
    <property type="component" value="Unassembled WGS sequence"/>
</dbReference>
<dbReference type="AlphaFoldDB" id="A0A412Y9I9"/>
<protein>
    <submittedName>
        <fullName evidence="1">DUF4221 domain-containing protein</fullName>
    </submittedName>
</protein>
<comment type="caution">
    <text evidence="1">The sequence shown here is derived from an EMBL/GenBank/DDBJ whole genome shotgun (WGS) entry which is preliminary data.</text>
</comment>
<reference evidence="1 2" key="1">
    <citation type="submission" date="2018-08" db="EMBL/GenBank/DDBJ databases">
        <title>A genome reference for cultivated species of the human gut microbiota.</title>
        <authorList>
            <person name="Zou Y."/>
            <person name="Xue W."/>
            <person name="Luo G."/>
        </authorList>
    </citation>
    <scope>NUCLEOTIDE SEQUENCE [LARGE SCALE GENOMIC DNA]</scope>
    <source>
        <strain evidence="1 2">AF14-32</strain>
    </source>
</reference>
<dbReference type="InterPro" id="IPR025316">
    <property type="entry name" value="DUF4221"/>
</dbReference>
<proteinExistence type="predicted"/>
<dbReference type="EMBL" id="QRZF01000006">
    <property type="protein sequence ID" value="RGV54018.1"/>
    <property type="molecule type" value="Genomic_DNA"/>
</dbReference>
<dbReference type="RefSeq" id="WP_022392608.1">
    <property type="nucleotide sequence ID" value="NZ_QRZF01000006.1"/>
</dbReference>
<name>A0A412Y9I9_9BACE</name>
<dbReference type="SUPFAM" id="SSF63829">
    <property type="entry name" value="Calcium-dependent phosphotriesterase"/>
    <property type="match status" value="1"/>
</dbReference>
<evidence type="ECO:0000313" key="2">
    <source>
        <dbReference type="Proteomes" id="UP000283850"/>
    </source>
</evidence>
<dbReference type="PROSITE" id="PS51257">
    <property type="entry name" value="PROKAR_LIPOPROTEIN"/>
    <property type="match status" value="1"/>
</dbReference>
<dbReference type="Pfam" id="PF13970">
    <property type="entry name" value="DUF4221"/>
    <property type="match status" value="1"/>
</dbReference>
<gene>
    <name evidence="1" type="ORF">DWW10_10905</name>
</gene>